<comment type="caution">
    <text evidence="8">The sequence shown here is derived from an EMBL/GenBank/DDBJ whole genome shotgun (WGS) entry which is preliminary data.</text>
</comment>
<reference evidence="8" key="3">
    <citation type="submission" date="2023-05" db="EMBL/GenBank/DDBJ databases">
        <authorList>
            <person name="Smith C.H."/>
        </authorList>
    </citation>
    <scope>NUCLEOTIDE SEQUENCE</scope>
    <source>
        <strain evidence="8">CHS0354</strain>
        <tissue evidence="8">Mantle</tissue>
    </source>
</reference>
<evidence type="ECO:0000256" key="4">
    <source>
        <dbReference type="ARBA" id="ARBA00022989"/>
    </source>
</evidence>
<evidence type="ECO:0000256" key="3">
    <source>
        <dbReference type="ARBA" id="ARBA00022692"/>
    </source>
</evidence>
<evidence type="ECO:0000256" key="1">
    <source>
        <dbReference type="ARBA" id="ARBA00004141"/>
    </source>
</evidence>
<dbReference type="Proteomes" id="UP001195483">
    <property type="component" value="Unassembled WGS sequence"/>
</dbReference>
<evidence type="ECO:0000256" key="6">
    <source>
        <dbReference type="SAM" id="Phobius"/>
    </source>
</evidence>
<keyword evidence="5 6" id="KW-0472">Membrane</keyword>
<proteinExistence type="inferred from homology"/>
<dbReference type="GO" id="GO:0016020">
    <property type="term" value="C:membrane"/>
    <property type="evidence" value="ECO:0007669"/>
    <property type="project" value="UniProtKB-SubCell"/>
</dbReference>
<feature type="domain" description="Polycystin" evidence="7">
    <location>
        <begin position="38"/>
        <end position="103"/>
    </location>
</feature>
<gene>
    <name evidence="8" type="ORF">CHS0354_020598</name>
</gene>
<dbReference type="EMBL" id="JAEAOA010001254">
    <property type="protein sequence ID" value="KAK3578223.1"/>
    <property type="molecule type" value="Genomic_DNA"/>
</dbReference>
<dbReference type="PANTHER" id="PTHR10877:SF183">
    <property type="entry name" value="AT14535P-RELATED"/>
    <property type="match status" value="1"/>
</dbReference>
<dbReference type="InterPro" id="IPR051223">
    <property type="entry name" value="Polycystin"/>
</dbReference>
<feature type="transmembrane region" description="Helical" evidence="6">
    <location>
        <begin position="100"/>
        <end position="121"/>
    </location>
</feature>
<keyword evidence="3 6" id="KW-0812">Transmembrane</keyword>
<dbReference type="PANTHER" id="PTHR10877">
    <property type="entry name" value="POLYCYSTIN FAMILY MEMBER"/>
    <property type="match status" value="1"/>
</dbReference>
<feature type="transmembrane region" description="Helical" evidence="6">
    <location>
        <begin position="20"/>
        <end position="38"/>
    </location>
</feature>
<keyword evidence="9" id="KW-1185">Reference proteome</keyword>
<dbReference type="AlphaFoldDB" id="A0AAE0RRM6"/>
<organism evidence="8 9">
    <name type="scientific">Potamilus streckersoni</name>
    <dbReference type="NCBI Taxonomy" id="2493646"/>
    <lineage>
        <taxon>Eukaryota</taxon>
        <taxon>Metazoa</taxon>
        <taxon>Spiralia</taxon>
        <taxon>Lophotrochozoa</taxon>
        <taxon>Mollusca</taxon>
        <taxon>Bivalvia</taxon>
        <taxon>Autobranchia</taxon>
        <taxon>Heteroconchia</taxon>
        <taxon>Palaeoheterodonta</taxon>
        <taxon>Unionida</taxon>
        <taxon>Unionoidea</taxon>
        <taxon>Unionidae</taxon>
        <taxon>Ambleminae</taxon>
        <taxon>Lampsilini</taxon>
        <taxon>Potamilus</taxon>
    </lineage>
</organism>
<evidence type="ECO:0000313" key="8">
    <source>
        <dbReference type="EMBL" id="KAK3578223.1"/>
    </source>
</evidence>
<evidence type="ECO:0000313" key="9">
    <source>
        <dbReference type="Proteomes" id="UP001195483"/>
    </source>
</evidence>
<comment type="similarity">
    <text evidence="2">Belongs to the polycystin family.</text>
</comment>
<keyword evidence="4 6" id="KW-1133">Transmembrane helix</keyword>
<reference evidence="8" key="2">
    <citation type="journal article" date="2021" name="Genome Biol. Evol.">
        <title>Developing a high-quality reference genome for a parasitic bivalve with doubly uniparental inheritance (Bivalvia: Unionida).</title>
        <authorList>
            <person name="Smith C.H."/>
        </authorList>
    </citation>
    <scope>NUCLEOTIDE SEQUENCE</scope>
    <source>
        <strain evidence="8">CHS0354</strain>
        <tissue evidence="8">Mantle</tissue>
    </source>
</reference>
<evidence type="ECO:0000256" key="5">
    <source>
        <dbReference type="ARBA" id="ARBA00023136"/>
    </source>
</evidence>
<comment type="subcellular location">
    <subcellularLocation>
        <location evidence="1">Membrane</location>
        <topology evidence="1">Multi-pass membrane protein</topology>
    </subcellularLocation>
</comment>
<accession>A0AAE0RRM6</accession>
<dbReference type="Pfam" id="PF20519">
    <property type="entry name" value="Polycystin_dom"/>
    <property type="match status" value="1"/>
</dbReference>
<sequence>MPVRTEESKSRNSLSQSGSMLMRLMYVWGIPVTGQYNMKLYGGGGYIVKLDVNRNLSEDIIKELSENNWKAVFLEFSLHNPNANLFSFVKYVAEYPETDFYYTTFMFLVIFCLMTMATTILNESIEHVTRKPHRSGANALGDILLRQILKFVRQFDQPKKKKRNKVRG</sequence>
<evidence type="ECO:0000256" key="2">
    <source>
        <dbReference type="ARBA" id="ARBA00007200"/>
    </source>
</evidence>
<name>A0AAE0RRM6_9BIVA</name>
<dbReference type="InterPro" id="IPR046791">
    <property type="entry name" value="Polycystin_dom"/>
</dbReference>
<evidence type="ECO:0000259" key="7">
    <source>
        <dbReference type="Pfam" id="PF20519"/>
    </source>
</evidence>
<reference evidence="8" key="1">
    <citation type="journal article" date="2021" name="Genome Biol. Evol.">
        <title>A High-Quality Reference Genome for a Parasitic Bivalve with Doubly Uniparental Inheritance (Bivalvia: Unionida).</title>
        <authorList>
            <person name="Smith C.H."/>
        </authorList>
    </citation>
    <scope>NUCLEOTIDE SEQUENCE</scope>
    <source>
        <strain evidence="8">CHS0354</strain>
    </source>
</reference>
<protein>
    <recommendedName>
        <fullName evidence="7">Polycystin domain-containing protein</fullName>
    </recommendedName>
</protein>